<organism evidence="2 3">
    <name type="scientific">Anthostomella pinea</name>
    <dbReference type="NCBI Taxonomy" id="933095"/>
    <lineage>
        <taxon>Eukaryota</taxon>
        <taxon>Fungi</taxon>
        <taxon>Dikarya</taxon>
        <taxon>Ascomycota</taxon>
        <taxon>Pezizomycotina</taxon>
        <taxon>Sordariomycetes</taxon>
        <taxon>Xylariomycetidae</taxon>
        <taxon>Xylariales</taxon>
        <taxon>Xylariaceae</taxon>
        <taxon>Anthostomella</taxon>
    </lineage>
</organism>
<feature type="region of interest" description="Disordered" evidence="1">
    <location>
        <begin position="147"/>
        <end position="170"/>
    </location>
</feature>
<reference evidence="2" key="1">
    <citation type="submission" date="2023-10" db="EMBL/GenBank/DDBJ databases">
        <authorList>
            <person name="Hackl T."/>
        </authorList>
    </citation>
    <scope>NUCLEOTIDE SEQUENCE</scope>
</reference>
<evidence type="ECO:0000256" key="1">
    <source>
        <dbReference type="SAM" id="MobiDB-lite"/>
    </source>
</evidence>
<name>A0AAI8V9N6_9PEZI</name>
<comment type="caution">
    <text evidence="2">The sequence shown here is derived from an EMBL/GenBank/DDBJ whole genome shotgun (WGS) entry which is preliminary data.</text>
</comment>
<evidence type="ECO:0000313" key="3">
    <source>
        <dbReference type="Proteomes" id="UP001295740"/>
    </source>
</evidence>
<sequence length="170" mass="17994">MGSDLMEDSVFNDDFEDDSDAFSPEPVCNVFPLEALHGTLETLDSRWQALGQIGSGYSPAFAPIQFTAPAAFHHQGRLACFTCTVFLAPPSGTSASDHGGWYDGNIEKAVNANAIMETAGNENVFIKTEYDEAAGMENAGNEDAVMSNAGKESLPPTVGSVQAVSAMEHP</sequence>
<gene>
    <name evidence="2" type="ORF">KHLLAP_LOCUS848</name>
</gene>
<protein>
    <submittedName>
        <fullName evidence="2">Uu.00g032330.m01.CDS01</fullName>
    </submittedName>
</protein>
<keyword evidence="3" id="KW-1185">Reference proteome</keyword>
<dbReference type="AlphaFoldDB" id="A0AAI8V9N6"/>
<evidence type="ECO:0000313" key="2">
    <source>
        <dbReference type="EMBL" id="CAJ2500380.1"/>
    </source>
</evidence>
<proteinExistence type="predicted"/>
<dbReference type="EMBL" id="CAUWAG010000003">
    <property type="protein sequence ID" value="CAJ2500380.1"/>
    <property type="molecule type" value="Genomic_DNA"/>
</dbReference>
<accession>A0AAI8V9N6</accession>
<dbReference type="Proteomes" id="UP001295740">
    <property type="component" value="Unassembled WGS sequence"/>
</dbReference>